<sequence>MAFQSGYQQPGMGQFNQDPVDIYAEQISEEERKRATRANLEFTHFNYIDEDKLGYISVFCIIVNRMIGTGIFEQPSTILAGCGSLGASLFLWALGAIIAFSGLMVHIEFGLTIPRYPDPRSNNRYKPIPRSGGEKNYFEFLFRRQKLLPQCIYAVTFVFLGNTAGNAIVFADYFLRMVGVQDPSASTPWGTKAVAVAVISFACFAHSIWRKGGIFLLNILAIIKIFILWTIIVLGYAARAGHFESVLREDPPAWESFEPSEAFHGRSTGLYGWTIAILSVLFAFGGYENANYVLSEIKNPKVVFPRATITALVFTAATYILTIASYYLVIPVEMMFPDQNGTVPKPILLFFGTLFNNNSGVKQGVSALVALSSFGNLMTVTFVASRVKQEIAKEGILPWYEFWQKDWDSGYRLFTDMFTALKDKNPATKATRKDKTPTPALLLHWGTSLILILAPPERIAYQLFTRMYTYMIQACFGAILGGGLLYLRYIKPLSNKNFKWKKLAKNEFNVWKPLRPIFPLIYFVSTTFLIIAPFIQHGDSGDSKISQSSALQWYIFPTVCLSLFGVGTIYWIIIAFFIPFFFQKELFRQRDAEINLKGNLEWEGVKAKWLPVDAHHPPGQEDDPELPTGKSR</sequence>
<dbReference type="OrthoDB" id="5982228at2759"/>
<dbReference type="PANTHER" id="PTHR11785">
    <property type="entry name" value="AMINO ACID TRANSPORTER"/>
    <property type="match status" value="1"/>
</dbReference>
<feature type="transmembrane region" description="Helical" evidence="6">
    <location>
        <begin position="555"/>
        <end position="582"/>
    </location>
</feature>
<dbReference type="Gene3D" id="1.20.1740.10">
    <property type="entry name" value="Amino acid/polyamine transporter I"/>
    <property type="match status" value="1"/>
</dbReference>
<dbReference type="InterPro" id="IPR050598">
    <property type="entry name" value="AminoAcid_Transporter"/>
</dbReference>
<feature type="transmembrane region" description="Helical" evidence="6">
    <location>
        <begin position="364"/>
        <end position="384"/>
    </location>
</feature>
<feature type="transmembrane region" description="Helical" evidence="6">
    <location>
        <begin position="189"/>
        <end position="209"/>
    </location>
</feature>
<feature type="transmembrane region" description="Helical" evidence="6">
    <location>
        <begin position="78"/>
        <end position="105"/>
    </location>
</feature>
<dbReference type="OMA" id="IAPFIQH"/>
<evidence type="ECO:0000256" key="6">
    <source>
        <dbReference type="SAM" id="Phobius"/>
    </source>
</evidence>
<reference evidence="7 8" key="1">
    <citation type="journal article" date="2013" name="PLoS Genet.">
        <title>Genomic mechanisms accounting for the adaptation to parasitism in nematode-trapping fungi.</title>
        <authorList>
            <person name="Meerupati T."/>
            <person name="Andersson K.M."/>
            <person name="Friman E."/>
            <person name="Kumar D."/>
            <person name="Tunlid A."/>
            <person name="Ahren D."/>
        </authorList>
    </citation>
    <scope>NUCLEOTIDE SEQUENCE [LARGE SCALE GENOMIC DNA]</scope>
    <source>
        <strain evidence="7 8">CBS 200.50</strain>
    </source>
</reference>
<evidence type="ECO:0000313" key="7">
    <source>
        <dbReference type="EMBL" id="EPS45308.1"/>
    </source>
</evidence>
<evidence type="ECO:0000256" key="3">
    <source>
        <dbReference type="ARBA" id="ARBA00022989"/>
    </source>
</evidence>
<dbReference type="STRING" id="1284197.S8C0N6"/>
<feature type="transmembrane region" description="Helical" evidence="6">
    <location>
        <begin position="270"/>
        <end position="287"/>
    </location>
</feature>
<feature type="transmembrane region" description="Helical" evidence="6">
    <location>
        <begin position="517"/>
        <end position="535"/>
    </location>
</feature>
<proteinExistence type="predicted"/>
<feature type="transmembrane region" description="Helical" evidence="6">
    <location>
        <begin position="151"/>
        <end position="169"/>
    </location>
</feature>
<feature type="region of interest" description="Disordered" evidence="5">
    <location>
        <begin position="612"/>
        <end position="632"/>
    </location>
</feature>
<feature type="transmembrane region" description="Helical" evidence="6">
    <location>
        <begin position="438"/>
        <end position="455"/>
    </location>
</feature>
<feature type="transmembrane region" description="Helical" evidence="6">
    <location>
        <begin position="53"/>
        <end position="72"/>
    </location>
</feature>
<dbReference type="InterPro" id="IPR002293">
    <property type="entry name" value="AA/rel_permease1"/>
</dbReference>
<keyword evidence="3 6" id="KW-1133">Transmembrane helix</keyword>
<dbReference type="GO" id="GO:0015179">
    <property type="term" value="F:L-amino acid transmembrane transporter activity"/>
    <property type="evidence" value="ECO:0007669"/>
    <property type="project" value="TreeGrafter"/>
</dbReference>
<feature type="transmembrane region" description="Helical" evidence="6">
    <location>
        <begin position="467"/>
        <end position="487"/>
    </location>
</feature>
<evidence type="ECO:0000256" key="4">
    <source>
        <dbReference type="ARBA" id="ARBA00023136"/>
    </source>
</evidence>
<keyword evidence="8" id="KW-1185">Reference proteome</keyword>
<accession>S8C0N6</accession>
<evidence type="ECO:0000313" key="8">
    <source>
        <dbReference type="Proteomes" id="UP000015100"/>
    </source>
</evidence>
<evidence type="ECO:0000256" key="2">
    <source>
        <dbReference type="ARBA" id="ARBA00022692"/>
    </source>
</evidence>
<comment type="caution">
    <text evidence="7">The sequence shown here is derived from an EMBL/GenBank/DDBJ whole genome shotgun (WGS) entry which is preliminary data.</text>
</comment>
<dbReference type="EMBL" id="AQGS01000017">
    <property type="protein sequence ID" value="EPS45308.1"/>
    <property type="molecule type" value="Genomic_DNA"/>
</dbReference>
<feature type="transmembrane region" description="Helical" evidence="6">
    <location>
        <begin position="308"/>
        <end position="329"/>
    </location>
</feature>
<reference evidence="8" key="2">
    <citation type="submission" date="2013-04" db="EMBL/GenBank/DDBJ databases">
        <title>Genomic mechanisms accounting for the adaptation to parasitism in nematode-trapping fungi.</title>
        <authorList>
            <person name="Ahren D.G."/>
        </authorList>
    </citation>
    <scope>NUCLEOTIDE SEQUENCE [LARGE SCALE GENOMIC DNA]</scope>
    <source>
        <strain evidence="8">CBS 200.50</strain>
    </source>
</reference>
<dbReference type="PANTHER" id="PTHR11785:SF382">
    <property type="entry name" value="LOW-AFFINITY METHIONINE PERMEASE"/>
    <property type="match status" value="1"/>
</dbReference>
<dbReference type="AlphaFoldDB" id="S8C0N6"/>
<organism evidence="7 8">
    <name type="scientific">Dactylellina haptotyla (strain CBS 200.50)</name>
    <name type="common">Nematode-trapping fungus</name>
    <name type="synonym">Monacrosporium haptotylum</name>
    <dbReference type="NCBI Taxonomy" id="1284197"/>
    <lineage>
        <taxon>Eukaryota</taxon>
        <taxon>Fungi</taxon>
        <taxon>Dikarya</taxon>
        <taxon>Ascomycota</taxon>
        <taxon>Pezizomycotina</taxon>
        <taxon>Orbiliomycetes</taxon>
        <taxon>Orbiliales</taxon>
        <taxon>Orbiliaceae</taxon>
        <taxon>Dactylellina</taxon>
    </lineage>
</organism>
<keyword evidence="4 6" id="KW-0472">Membrane</keyword>
<protein>
    <recommendedName>
        <fullName evidence="9">Amino acid permease/ SLC12A domain-containing protein</fullName>
    </recommendedName>
</protein>
<keyword evidence="2 6" id="KW-0812">Transmembrane</keyword>
<dbReference type="PIRSF" id="PIRSF006060">
    <property type="entry name" value="AA_transporter"/>
    <property type="match status" value="1"/>
</dbReference>
<dbReference type="eggNOG" id="KOG1287">
    <property type="taxonomic scope" value="Eukaryota"/>
</dbReference>
<feature type="transmembrane region" description="Helical" evidence="6">
    <location>
        <begin position="216"/>
        <end position="238"/>
    </location>
</feature>
<evidence type="ECO:0000256" key="5">
    <source>
        <dbReference type="SAM" id="MobiDB-lite"/>
    </source>
</evidence>
<dbReference type="Pfam" id="PF13520">
    <property type="entry name" value="AA_permease_2"/>
    <property type="match status" value="2"/>
</dbReference>
<evidence type="ECO:0000256" key="1">
    <source>
        <dbReference type="ARBA" id="ARBA00004141"/>
    </source>
</evidence>
<comment type="subcellular location">
    <subcellularLocation>
        <location evidence="1">Membrane</location>
        <topology evidence="1">Multi-pass membrane protein</topology>
    </subcellularLocation>
</comment>
<dbReference type="GO" id="GO:0016020">
    <property type="term" value="C:membrane"/>
    <property type="evidence" value="ECO:0007669"/>
    <property type="project" value="UniProtKB-SubCell"/>
</dbReference>
<evidence type="ECO:0008006" key="9">
    <source>
        <dbReference type="Google" id="ProtNLM"/>
    </source>
</evidence>
<dbReference type="HOGENOM" id="CLU_013661_4_1_1"/>
<dbReference type="Proteomes" id="UP000015100">
    <property type="component" value="Unassembled WGS sequence"/>
</dbReference>
<name>S8C0N6_DACHA</name>
<gene>
    <name evidence="7" type="ORF">H072_707</name>
</gene>